<comment type="catalytic activity">
    <reaction evidence="5">
        <text>L-glutamate + NADP(+) + H2O = 2-oxoglutarate + NH4(+) + NADPH + H(+)</text>
        <dbReference type="Rhea" id="RHEA:11612"/>
        <dbReference type="ChEBI" id="CHEBI:15377"/>
        <dbReference type="ChEBI" id="CHEBI:15378"/>
        <dbReference type="ChEBI" id="CHEBI:16810"/>
        <dbReference type="ChEBI" id="CHEBI:28938"/>
        <dbReference type="ChEBI" id="CHEBI:29985"/>
        <dbReference type="ChEBI" id="CHEBI:57783"/>
        <dbReference type="ChEBI" id="CHEBI:58349"/>
        <dbReference type="EC" id="1.4.1.4"/>
    </reaction>
</comment>
<dbReference type="Pfam" id="PF00208">
    <property type="entry name" value="ELFV_dehydrog"/>
    <property type="match status" value="1"/>
</dbReference>
<feature type="binding site" evidence="8">
    <location>
        <position position="92"/>
    </location>
    <ligand>
        <name>substrate</name>
    </ligand>
</feature>
<dbReference type="AlphaFoldDB" id="A0A975HHX8"/>
<name>A0A975HHX8_9GAMM</name>
<keyword evidence="8" id="KW-0520">NAD</keyword>
<dbReference type="PROSITE" id="PS00074">
    <property type="entry name" value="GLFV_DEHYDROGENASE"/>
    <property type="match status" value="1"/>
</dbReference>
<keyword evidence="8" id="KW-0547">Nucleotide-binding</keyword>
<evidence type="ECO:0000256" key="1">
    <source>
        <dbReference type="ARBA" id="ARBA00003868"/>
    </source>
</evidence>
<feature type="binding site" evidence="8">
    <location>
        <position position="211"/>
    </location>
    <ligand>
        <name>NAD(+)</name>
        <dbReference type="ChEBI" id="CHEBI:57540"/>
    </ligand>
</feature>
<evidence type="ECO:0000256" key="7">
    <source>
        <dbReference type="PIRSR" id="PIRSR000185-1"/>
    </source>
</evidence>
<dbReference type="Pfam" id="PF02812">
    <property type="entry name" value="ELFV_dehydrog_N"/>
    <property type="match status" value="1"/>
</dbReference>
<dbReference type="RefSeq" id="WP_208831609.1">
    <property type="nucleotide sequence ID" value="NZ_CP072110.1"/>
</dbReference>
<dbReference type="Proteomes" id="UP000682739">
    <property type="component" value="Chromosome"/>
</dbReference>
<dbReference type="NCBIfam" id="NF006929">
    <property type="entry name" value="PRK09414.1"/>
    <property type="match status" value="1"/>
</dbReference>
<dbReference type="InterPro" id="IPR036291">
    <property type="entry name" value="NAD(P)-bd_dom_sf"/>
</dbReference>
<dbReference type="EMBL" id="CP072110">
    <property type="protein sequence ID" value="QTH63553.1"/>
    <property type="molecule type" value="Genomic_DNA"/>
</dbReference>
<dbReference type="SMART" id="SM00839">
    <property type="entry name" value="ELFV_dehydrog"/>
    <property type="match status" value="1"/>
</dbReference>
<organism evidence="12 13">
    <name type="scientific">Psychrosphaera ytuae</name>
    <dbReference type="NCBI Taxonomy" id="2820710"/>
    <lineage>
        <taxon>Bacteria</taxon>
        <taxon>Pseudomonadati</taxon>
        <taxon>Pseudomonadota</taxon>
        <taxon>Gammaproteobacteria</taxon>
        <taxon>Alteromonadales</taxon>
        <taxon>Pseudoalteromonadaceae</taxon>
        <taxon>Psychrosphaera</taxon>
    </lineage>
</organism>
<feature type="domain" description="Glutamate/phenylalanine/leucine/valine/L-tryptophan dehydrogenase C-terminal" evidence="11">
    <location>
        <begin position="204"/>
        <end position="447"/>
    </location>
</feature>
<proteinExistence type="inferred from homology"/>
<dbReference type="GO" id="GO:0006537">
    <property type="term" value="P:glutamate biosynthetic process"/>
    <property type="evidence" value="ECO:0007669"/>
    <property type="project" value="TreeGrafter"/>
</dbReference>
<gene>
    <name evidence="12" type="primary">gdhA</name>
    <name evidence="12" type="ORF">J1N51_12610</name>
</gene>
<feature type="active site" description="Proton donor" evidence="7">
    <location>
        <position position="128"/>
    </location>
</feature>
<dbReference type="FunFam" id="1.10.285.10:FF:000001">
    <property type="entry name" value="Glutamate dehydrogenase"/>
    <property type="match status" value="1"/>
</dbReference>
<dbReference type="PANTHER" id="PTHR43571:SF1">
    <property type="entry name" value="NADP-SPECIFIC GLUTAMATE DEHYDROGENASE 1-RELATED"/>
    <property type="match status" value="1"/>
</dbReference>
<accession>A0A975HHX8</accession>
<evidence type="ECO:0000256" key="5">
    <source>
        <dbReference type="ARBA" id="ARBA00048584"/>
    </source>
</evidence>
<dbReference type="Gene3D" id="1.10.285.10">
    <property type="entry name" value="Glutamate Dehydrogenase, chain A, domain 3"/>
    <property type="match status" value="2"/>
</dbReference>
<dbReference type="SUPFAM" id="SSF51735">
    <property type="entry name" value="NAD(P)-binding Rossmann-fold domains"/>
    <property type="match status" value="1"/>
</dbReference>
<dbReference type="InterPro" id="IPR033524">
    <property type="entry name" value="Glu/Leu/Phe/Val_DH_AS"/>
</dbReference>
<feature type="binding site" evidence="8">
    <location>
        <position position="381"/>
    </location>
    <ligand>
        <name>substrate</name>
    </ligand>
</feature>
<evidence type="ECO:0000256" key="3">
    <source>
        <dbReference type="ARBA" id="ARBA00011643"/>
    </source>
</evidence>
<feature type="binding site" evidence="8">
    <location>
        <position position="167"/>
    </location>
    <ligand>
        <name>substrate</name>
    </ligand>
</feature>
<dbReference type="Gene3D" id="3.40.50.720">
    <property type="entry name" value="NAD(P)-binding Rossmann-like Domain"/>
    <property type="match status" value="1"/>
</dbReference>
<dbReference type="InterPro" id="IPR046346">
    <property type="entry name" value="Aminoacid_DH-like_N_sf"/>
</dbReference>
<dbReference type="InterPro" id="IPR006095">
    <property type="entry name" value="Glu/Leu/Phe/Val/Trp_DH"/>
</dbReference>
<feature type="binding site" evidence="8">
    <location>
        <position position="113"/>
    </location>
    <ligand>
        <name>substrate</name>
    </ligand>
</feature>
<evidence type="ECO:0000256" key="4">
    <source>
        <dbReference type="ARBA" id="ARBA00023002"/>
    </source>
</evidence>
<reference evidence="12" key="1">
    <citation type="submission" date="2021-03" db="EMBL/GenBank/DDBJ databases">
        <title>Description of Psychrosphaera ytuae sp. nov. isolated from deep sea sediment of South China Sea.</title>
        <authorList>
            <person name="Zhang J."/>
            <person name="Xu X.-D."/>
        </authorList>
    </citation>
    <scope>NUCLEOTIDE SEQUENCE</scope>
    <source>
        <strain evidence="12">MTZ26</strain>
    </source>
</reference>
<keyword evidence="4 6" id="KW-0560">Oxidoreductase</keyword>
<dbReference type="GO" id="GO:0000166">
    <property type="term" value="F:nucleotide binding"/>
    <property type="evidence" value="ECO:0007669"/>
    <property type="project" value="UniProtKB-KW"/>
</dbReference>
<dbReference type="GO" id="GO:0005829">
    <property type="term" value="C:cytosol"/>
    <property type="evidence" value="ECO:0007669"/>
    <property type="project" value="TreeGrafter"/>
</dbReference>
<dbReference type="InterPro" id="IPR006096">
    <property type="entry name" value="Glu/Leu/Phe/Val/Trp_DH_C"/>
</dbReference>
<comment type="similarity">
    <text evidence="2 6 10">Belongs to the Glu/Leu/Phe/Val dehydrogenases family.</text>
</comment>
<dbReference type="InterPro" id="IPR050724">
    <property type="entry name" value="Glu_Leu_Phe_Val_DH"/>
</dbReference>
<comment type="function">
    <text evidence="1">Catalyzes the reversible oxidative deamination of glutamate to alpha-ketoglutarate and ammonia.</text>
</comment>
<evidence type="ECO:0000256" key="8">
    <source>
        <dbReference type="PIRSR" id="PIRSR000185-2"/>
    </source>
</evidence>
<evidence type="ECO:0000256" key="9">
    <source>
        <dbReference type="PIRSR" id="PIRSR000185-3"/>
    </source>
</evidence>
<comment type="subunit">
    <text evidence="3">Homohexamer.</text>
</comment>
<dbReference type="PANTHER" id="PTHR43571">
    <property type="entry name" value="NADP-SPECIFIC GLUTAMATE DEHYDROGENASE 1-RELATED"/>
    <property type="match status" value="1"/>
</dbReference>
<dbReference type="Gene3D" id="3.40.50.10860">
    <property type="entry name" value="Leucine Dehydrogenase, chain A, domain 1"/>
    <property type="match status" value="1"/>
</dbReference>
<dbReference type="InterPro" id="IPR014362">
    <property type="entry name" value="Glu_DH"/>
</dbReference>
<evidence type="ECO:0000256" key="2">
    <source>
        <dbReference type="ARBA" id="ARBA00006382"/>
    </source>
</evidence>
<evidence type="ECO:0000313" key="13">
    <source>
        <dbReference type="Proteomes" id="UP000682739"/>
    </source>
</evidence>
<evidence type="ECO:0000313" key="12">
    <source>
        <dbReference type="EMBL" id="QTH63553.1"/>
    </source>
</evidence>
<evidence type="ECO:0000256" key="10">
    <source>
        <dbReference type="RuleBase" id="RU004417"/>
    </source>
</evidence>
<feature type="site" description="Important for catalysis" evidence="9">
    <location>
        <position position="168"/>
    </location>
</feature>
<dbReference type="InterPro" id="IPR006097">
    <property type="entry name" value="Glu/Leu/Phe/Val/Trp_DH_dimer"/>
</dbReference>
<evidence type="ECO:0000259" key="11">
    <source>
        <dbReference type="SMART" id="SM00839"/>
    </source>
</evidence>
<dbReference type="SUPFAM" id="SSF53223">
    <property type="entry name" value="Aminoacid dehydrogenase-like, N-terminal domain"/>
    <property type="match status" value="1"/>
</dbReference>
<dbReference type="PRINTS" id="PR00082">
    <property type="entry name" value="GLFDHDRGNASE"/>
</dbReference>
<dbReference type="FunFam" id="3.40.50.10860:FF:000002">
    <property type="entry name" value="Glutamate dehydrogenase"/>
    <property type="match status" value="1"/>
</dbReference>
<protein>
    <recommendedName>
        <fullName evidence="6">Glutamate dehydrogenase</fullName>
    </recommendedName>
</protein>
<dbReference type="FunFam" id="3.40.50.720:FF:000030">
    <property type="entry name" value="Glutamate dehydrogenase"/>
    <property type="match status" value="1"/>
</dbReference>
<keyword evidence="13" id="KW-1185">Reference proteome</keyword>
<dbReference type="KEGG" id="psym:J1N51_12610"/>
<sequence length="448" mass="49472">MSNNDYIQSLHERIEKNNPNQSEFIQAVTEILENVSDELLENEEYQRYRIFERLTEPDRIVRFKVEWLDDNGEAQLNRGWRVQQSNLIGPYKGGLRFHPTVSESVIKFLAFEQCFKNALTGLPLGGGKGGADFDPRGRSDHEIMSFCQAFMTELYRHVGPNTDVPAGDINVGAREIGFLYGQYRKIKNEFAGVLTGKAVGMGGALARTEATGYGVIYFLEHVLAEQSQQLDGKRIAISGAGNVALNAAQKAIEKGATVISLSNSRGLLCKEQGFVKSDIDWLIKYDNVKDNTLQEFAETKDGQWSSDKKPWQLRCDIAIPCATQNELDGQDAKALLENGCQVVICGANMPCTSDALALLNSSNDCIYVPGKASNAGGVAVSGLEMSQNAQFERFSFEFVDQKLQDIMKHIHDQCVECGQTDEKQTDYVKGANVAGFHILAKAMLAQGV</sequence>
<dbReference type="PIRSF" id="PIRSF000185">
    <property type="entry name" value="Glu_DH"/>
    <property type="match status" value="1"/>
</dbReference>
<dbReference type="GO" id="GO:0004354">
    <property type="term" value="F:glutamate dehydrogenase (NADP+) activity"/>
    <property type="evidence" value="ECO:0007669"/>
    <property type="project" value="UniProtKB-EC"/>
</dbReference>
<evidence type="ECO:0000256" key="6">
    <source>
        <dbReference type="PIRNR" id="PIRNR000185"/>
    </source>
</evidence>
<feature type="binding site" evidence="8">
    <location>
        <position position="116"/>
    </location>
    <ligand>
        <name>substrate</name>
    </ligand>
</feature>
<feature type="binding site" evidence="8">
    <location>
        <position position="242"/>
    </location>
    <ligand>
        <name>NAD(+)</name>
        <dbReference type="ChEBI" id="CHEBI:57540"/>
    </ligand>
</feature>